<protein>
    <submittedName>
        <fullName evidence="1">Uncharacterized protein</fullName>
    </submittedName>
</protein>
<sequence>MSGAHIDWLLQRNAVLVLDHTIRDASYRMKYFPPIWINVANSEDPEKVSKSYWQQVSLDM</sequence>
<reference evidence="1" key="2">
    <citation type="journal article" date="2023" name="IMA Fungus">
        <title>Comparative genomic study of the Penicillium genus elucidates a diverse pangenome and 15 lateral gene transfer events.</title>
        <authorList>
            <person name="Petersen C."/>
            <person name="Sorensen T."/>
            <person name="Nielsen M.R."/>
            <person name="Sondergaard T.E."/>
            <person name="Sorensen J.L."/>
            <person name="Fitzpatrick D.A."/>
            <person name="Frisvad J.C."/>
            <person name="Nielsen K.L."/>
        </authorList>
    </citation>
    <scope>NUCLEOTIDE SEQUENCE</scope>
    <source>
        <strain evidence="1">IBT 29864</strain>
    </source>
</reference>
<keyword evidence="2" id="KW-1185">Reference proteome</keyword>
<evidence type="ECO:0000313" key="1">
    <source>
        <dbReference type="EMBL" id="KAJ5377775.1"/>
    </source>
</evidence>
<proteinExistence type="predicted"/>
<dbReference type="GeneID" id="81437292"/>
<comment type="caution">
    <text evidence="1">The sequence shown here is derived from an EMBL/GenBank/DDBJ whole genome shotgun (WGS) entry which is preliminary data.</text>
</comment>
<dbReference type="AlphaFoldDB" id="A0A9W9SGT6"/>
<organism evidence="1 2">
    <name type="scientific">Penicillium cataractarum</name>
    <dbReference type="NCBI Taxonomy" id="2100454"/>
    <lineage>
        <taxon>Eukaryota</taxon>
        <taxon>Fungi</taxon>
        <taxon>Dikarya</taxon>
        <taxon>Ascomycota</taxon>
        <taxon>Pezizomycotina</taxon>
        <taxon>Eurotiomycetes</taxon>
        <taxon>Eurotiomycetidae</taxon>
        <taxon>Eurotiales</taxon>
        <taxon>Aspergillaceae</taxon>
        <taxon>Penicillium</taxon>
    </lineage>
</organism>
<reference evidence="1" key="1">
    <citation type="submission" date="2022-11" db="EMBL/GenBank/DDBJ databases">
        <authorList>
            <person name="Petersen C."/>
        </authorList>
    </citation>
    <scope>NUCLEOTIDE SEQUENCE</scope>
    <source>
        <strain evidence="1">IBT 29864</strain>
    </source>
</reference>
<dbReference type="RefSeq" id="XP_056556638.1">
    <property type="nucleotide sequence ID" value="XM_056698113.1"/>
</dbReference>
<gene>
    <name evidence="1" type="ORF">N7496_005184</name>
</gene>
<accession>A0A9W9SGT6</accession>
<dbReference type="EMBL" id="JAPZBS010000004">
    <property type="protein sequence ID" value="KAJ5377775.1"/>
    <property type="molecule type" value="Genomic_DNA"/>
</dbReference>
<name>A0A9W9SGT6_9EURO</name>
<dbReference type="Proteomes" id="UP001147782">
    <property type="component" value="Unassembled WGS sequence"/>
</dbReference>
<evidence type="ECO:0000313" key="2">
    <source>
        <dbReference type="Proteomes" id="UP001147782"/>
    </source>
</evidence>